<dbReference type="Proteomes" id="UP000186705">
    <property type="component" value="Unassembled WGS sequence"/>
</dbReference>
<evidence type="ECO:0000256" key="2">
    <source>
        <dbReference type="SAM" id="Phobius"/>
    </source>
</evidence>
<dbReference type="AlphaFoldDB" id="A0A1U7NPL6"/>
<evidence type="ECO:0000313" key="4">
    <source>
        <dbReference type="Proteomes" id="UP000186705"/>
    </source>
</evidence>
<keyword evidence="4" id="KW-1185">Reference proteome</keyword>
<feature type="coiled-coil region" evidence="1">
    <location>
        <begin position="294"/>
        <end position="321"/>
    </location>
</feature>
<feature type="transmembrane region" description="Helical" evidence="2">
    <location>
        <begin position="12"/>
        <end position="31"/>
    </location>
</feature>
<reference evidence="3 4" key="1">
    <citation type="submission" date="2016-11" db="EMBL/GenBank/DDBJ databases">
        <title>Description of two novel members of the family Erysipelotrichaceae: Ileibacterium lipovorans gen. nov., sp. nov. and Dubosiella newyorkensis, gen. nov., sp. nov.</title>
        <authorList>
            <person name="Cox L.M."/>
            <person name="Sohn J."/>
            <person name="Tyrrell K.L."/>
            <person name="Citron D.M."/>
            <person name="Lawson P.A."/>
            <person name="Patel N.B."/>
            <person name="Iizumi T."/>
            <person name="Perez-Perez G.I."/>
            <person name="Goldstein E.J."/>
            <person name="Blaser M.J."/>
        </authorList>
    </citation>
    <scope>NUCLEOTIDE SEQUENCE [LARGE SCALE GENOMIC DNA]</scope>
    <source>
        <strain evidence="3 4">NYU-BL-A4</strain>
    </source>
</reference>
<dbReference type="RefSeq" id="WP_076340735.1">
    <property type="nucleotide sequence ID" value="NZ_CAMRDH010000014.1"/>
</dbReference>
<dbReference type="GeneID" id="78274837"/>
<proteinExistence type="predicted"/>
<accession>A0A1U7NPL6</accession>
<organism evidence="3 4">
    <name type="scientific">Dubosiella newyorkensis</name>
    <dbReference type="NCBI Taxonomy" id="1862672"/>
    <lineage>
        <taxon>Bacteria</taxon>
        <taxon>Bacillati</taxon>
        <taxon>Bacillota</taxon>
        <taxon>Erysipelotrichia</taxon>
        <taxon>Erysipelotrichales</taxon>
        <taxon>Erysipelotrichaceae</taxon>
        <taxon>Dubosiella</taxon>
    </lineage>
</organism>
<protein>
    <submittedName>
        <fullName evidence="3">Uncharacterized protein</fullName>
    </submittedName>
</protein>
<dbReference type="EMBL" id="MPKA01000045">
    <property type="protein sequence ID" value="OLU47550.1"/>
    <property type="molecule type" value="Genomic_DNA"/>
</dbReference>
<keyword evidence="1" id="KW-0175">Coiled coil</keyword>
<evidence type="ECO:0000313" key="3">
    <source>
        <dbReference type="EMBL" id="OLU47550.1"/>
    </source>
</evidence>
<feature type="transmembrane region" description="Helical" evidence="2">
    <location>
        <begin position="63"/>
        <end position="85"/>
    </location>
</feature>
<keyword evidence="2" id="KW-1133">Transmembrane helix</keyword>
<gene>
    <name evidence="3" type="ORF">BO225_02605</name>
</gene>
<keyword evidence="2" id="KW-0812">Transmembrane</keyword>
<sequence length="335" mass="38045">MRVIRKTKKAPQWPYWLVSILLFGGSGYLVYQSFYASAPFVLLAALIVFPPIRIFLKKHHYNANALIGIPVFCLVLAGIFGYLSLPGESDIPSLLKEFKPLSGSKVNTFQDMSFRLDPALHSEEKEGSLYYYPVASQSVPVLVASKEEGETIKNLESLLTQEVQKQLGINATILDIIDEDRYVNGRESKLVSYNIHTKKGNGLLSGDLVGQTFLVPIEGVTYTLSFYTYKNDFNEYDFSDVVNTIDLYALTHYLDVQEEMNNYLKKHACPEKAYPSECDQFNTYRAKLKSTIDNEGSIEEMENAKEEAVRYENEVKGRIQKDQEEMEYLKTIGAI</sequence>
<evidence type="ECO:0000256" key="1">
    <source>
        <dbReference type="SAM" id="Coils"/>
    </source>
</evidence>
<keyword evidence="2" id="KW-0472">Membrane</keyword>
<dbReference type="OrthoDB" id="3034359at2"/>
<name>A0A1U7NPL6_9FIRM</name>
<feature type="transmembrane region" description="Helical" evidence="2">
    <location>
        <begin position="37"/>
        <end position="56"/>
    </location>
</feature>
<comment type="caution">
    <text evidence="3">The sequence shown here is derived from an EMBL/GenBank/DDBJ whole genome shotgun (WGS) entry which is preliminary data.</text>
</comment>